<dbReference type="EMBL" id="JAXUIC010000005">
    <property type="protein sequence ID" value="KAK4590682.1"/>
    <property type="molecule type" value="Genomic_DNA"/>
</dbReference>
<proteinExistence type="predicted"/>
<organism evidence="2 3">
    <name type="scientific">Quercus rubra</name>
    <name type="common">Northern red oak</name>
    <name type="synonym">Quercus borealis</name>
    <dbReference type="NCBI Taxonomy" id="3512"/>
    <lineage>
        <taxon>Eukaryota</taxon>
        <taxon>Viridiplantae</taxon>
        <taxon>Streptophyta</taxon>
        <taxon>Embryophyta</taxon>
        <taxon>Tracheophyta</taxon>
        <taxon>Spermatophyta</taxon>
        <taxon>Magnoliopsida</taxon>
        <taxon>eudicotyledons</taxon>
        <taxon>Gunneridae</taxon>
        <taxon>Pentapetalae</taxon>
        <taxon>rosids</taxon>
        <taxon>fabids</taxon>
        <taxon>Fagales</taxon>
        <taxon>Fagaceae</taxon>
        <taxon>Quercus</taxon>
    </lineage>
</organism>
<dbReference type="AlphaFoldDB" id="A0AAN7IXY1"/>
<sequence>MNFLMGLNESFATVRGQILLMKLLPSLNQVFSLITQEEKQRRVGSNAIAVESAALFSRGSNNSSNRGNYTNKPNGKRERPICSHCGILGHVMDKCYKIHGYPPGYKNKGKGYSAN</sequence>
<feature type="region of interest" description="Disordered" evidence="1">
    <location>
        <begin position="58"/>
        <end position="80"/>
    </location>
</feature>
<name>A0AAN7IXY1_QUERU</name>
<comment type="caution">
    <text evidence="2">The sequence shown here is derived from an EMBL/GenBank/DDBJ whole genome shotgun (WGS) entry which is preliminary data.</text>
</comment>
<feature type="compositionally biased region" description="Low complexity" evidence="1">
    <location>
        <begin position="58"/>
        <end position="68"/>
    </location>
</feature>
<gene>
    <name evidence="2" type="ORF">RGQ29_021023</name>
</gene>
<reference evidence="2 3" key="1">
    <citation type="journal article" date="2023" name="G3 (Bethesda)">
        <title>A haplotype-resolved chromosome-scale genome for Quercus rubra L. provides insights into the genetics of adaptive traits for red oak species.</title>
        <authorList>
            <person name="Kapoor B."/>
            <person name="Jenkins J."/>
            <person name="Schmutz J."/>
            <person name="Zhebentyayeva T."/>
            <person name="Kuelheim C."/>
            <person name="Coggeshall M."/>
            <person name="Heim C."/>
            <person name="Lasky J.R."/>
            <person name="Leites L."/>
            <person name="Islam-Faridi N."/>
            <person name="Romero-Severson J."/>
            <person name="DeLeo V.L."/>
            <person name="Lucas S.M."/>
            <person name="Lazic D."/>
            <person name="Gailing O."/>
            <person name="Carlson J."/>
            <person name="Staton M."/>
        </authorList>
    </citation>
    <scope>NUCLEOTIDE SEQUENCE [LARGE SCALE GENOMIC DNA]</scope>
    <source>
        <strain evidence="2">Pseudo-F2</strain>
    </source>
</reference>
<evidence type="ECO:0000313" key="2">
    <source>
        <dbReference type="EMBL" id="KAK4590682.1"/>
    </source>
</evidence>
<dbReference type="PANTHER" id="PTHR34222:SF99">
    <property type="entry name" value="PROTEIN, PUTATIVE-RELATED"/>
    <property type="match status" value="1"/>
</dbReference>
<evidence type="ECO:0000256" key="1">
    <source>
        <dbReference type="SAM" id="MobiDB-lite"/>
    </source>
</evidence>
<accession>A0AAN7IXY1</accession>
<evidence type="ECO:0000313" key="3">
    <source>
        <dbReference type="Proteomes" id="UP001324115"/>
    </source>
</evidence>
<dbReference type="PANTHER" id="PTHR34222">
    <property type="entry name" value="GAG_PRE-INTEGRS DOMAIN-CONTAINING PROTEIN"/>
    <property type="match status" value="1"/>
</dbReference>
<keyword evidence="3" id="KW-1185">Reference proteome</keyword>
<protein>
    <submittedName>
        <fullName evidence="2">Uncharacterized protein</fullName>
    </submittedName>
</protein>
<dbReference type="Proteomes" id="UP001324115">
    <property type="component" value="Unassembled WGS sequence"/>
</dbReference>